<dbReference type="InterPro" id="IPR029060">
    <property type="entry name" value="PIN-like_dom_sf"/>
</dbReference>
<dbReference type="SUPFAM" id="SSF88723">
    <property type="entry name" value="PIN domain-like"/>
    <property type="match status" value="1"/>
</dbReference>
<organism evidence="1 2">
    <name type="scientific">Thermofilum pendens (strain DSM 2475 / Hrk 5)</name>
    <dbReference type="NCBI Taxonomy" id="368408"/>
    <lineage>
        <taxon>Archaea</taxon>
        <taxon>Thermoproteota</taxon>
        <taxon>Thermoprotei</taxon>
        <taxon>Thermofilales</taxon>
        <taxon>Thermofilaceae</taxon>
        <taxon>Thermofilum</taxon>
    </lineage>
</organism>
<reference evidence="2" key="1">
    <citation type="journal article" date="2008" name="J. Bacteriol.">
        <title>Genome sequence of Thermofilum pendens reveals an exceptional loss of biosynthetic pathways without genome reduction.</title>
        <authorList>
            <person name="Anderson I."/>
            <person name="Rodriguez J."/>
            <person name="Susanti D."/>
            <person name="Porat I."/>
            <person name="Reich C."/>
            <person name="Ulrich L.E."/>
            <person name="Elkins J.G."/>
            <person name="Mavromatis K."/>
            <person name="Lykidis A."/>
            <person name="Kim E."/>
            <person name="Thompson L.S."/>
            <person name="Nolan M."/>
            <person name="Land M."/>
            <person name="Copeland A."/>
            <person name="Lapidus A."/>
            <person name="Lucas S."/>
            <person name="Detter C."/>
            <person name="Zhulin I.B."/>
            <person name="Olsen G.J."/>
            <person name="Whitman W."/>
            <person name="Mukhopadhyay B."/>
            <person name="Bristow J."/>
            <person name="Kyrpides N."/>
        </authorList>
    </citation>
    <scope>NUCLEOTIDE SEQUENCE [LARGE SCALE GENOMIC DNA]</scope>
    <source>
        <strain evidence="2">DSM 2475 / Hrk 5</strain>
    </source>
</reference>
<dbReference type="EnsemblBacteria" id="ABL79068">
    <property type="protein sequence ID" value="ABL79068"/>
    <property type="gene ID" value="Tpen_1673"/>
</dbReference>
<dbReference type="AlphaFoldDB" id="A1S0T8"/>
<evidence type="ECO:0000313" key="1">
    <source>
        <dbReference type="EMBL" id="ABL79068.1"/>
    </source>
</evidence>
<dbReference type="STRING" id="368408.Tpen_1673"/>
<dbReference type="HOGENOM" id="CLU_140145_0_0_2"/>
<evidence type="ECO:0008006" key="3">
    <source>
        <dbReference type="Google" id="ProtNLM"/>
    </source>
</evidence>
<gene>
    <name evidence="1" type="ordered locus">Tpen_1673</name>
</gene>
<evidence type="ECO:0000313" key="2">
    <source>
        <dbReference type="Proteomes" id="UP000000641"/>
    </source>
</evidence>
<accession>A1S0T8</accession>
<dbReference type="KEGG" id="tpe:Tpen_1673"/>
<dbReference type="EMBL" id="CP000505">
    <property type="protein sequence ID" value="ABL79068.1"/>
    <property type="molecule type" value="Genomic_DNA"/>
</dbReference>
<name>A1S0T8_THEPD</name>
<keyword evidence="2" id="KW-1185">Reference proteome</keyword>
<protein>
    <recommendedName>
        <fullName evidence="3">PIN domain-containing protein</fullName>
    </recommendedName>
</protein>
<dbReference type="Gene3D" id="3.40.50.1010">
    <property type="entry name" value="5'-nuclease"/>
    <property type="match status" value="1"/>
</dbReference>
<proteinExistence type="predicted"/>
<dbReference type="Proteomes" id="UP000000641">
    <property type="component" value="Chromosome"/>
</dbReference>
<dbReference type="eggNOG" id="arCOG02224">
    <property type="taxonomic scope" value="Archaea"/>
</dbReference>
<sequence>MEYPLAPSTDILLDAPALALLHSIRYKNLIPLIVARYKVHVTVFSLVEFLTYLYYSRKTKDGLKVLTMLKNIYDVIEHLDDNVAQRTAMIMSDLLHHSLSAPFEDIVNVAYVLEKNFVLVSGDPSRYEALQKYGFLMISVEMLIQEIENYLKTSKENES</sequence>